<comment type="catalytic activity">
    <reaction evidence="3">
        <text>adenosylcob(III)inamide + GTP = adenosylcob(III)inamide phosphate + GDP + H(+)</text>
        <dbReference type="Rhea" id="RHEA:15765"/>
        <dbReference type="ChEBI" id="CHEBI:2480"/>
        <dbReference type="ChEBI" id="CHEBI:15378"/>
        <dbReference type="ChEBI" id="CHEBI:37565"/>
        <dbReference type="ChEBI" id="CHEBI:58189"/>
        <dbReference type="ChEBI" id="CHEBI:58502"/>
        <dbReference type="EC" id="2.7.1.156"/>
    </reaction>
</comment>
<keyword evidence="8 14" id="KW-0169">Cobalamin biosynthesis</keyword>
<evidence type="ECO:0000256" key="11">
    <source>
        <dbReference type="ARBA" id="ARBA00022777"/>
    </source>
</evidence>
<keyword evidence="9 14" id="KW-0808">Transferase</keyword>
<dbReference type="EC" id="2.7.1.156" evidence="14"/>
<evidence type="ECO:0000313" key="16">
    <source>
        <dbReference type="Proteomes" id="UP001467690"/>
    </source>
</evidence>
<dbReference type="RefSeq" id="WP_143872347.1">
    <property type="nucleotide sequence ID" value="NZ_CP041660.1"/>
</dbReference>
<comment type="similarity">
    <text evidence="7 14">Belongs to the CobU/CobP family.</text>
</comment>
<evidence type="ECO:0000256" key="6">
    <source>
        <dbReference type="ARBA" id="ARBA00005159"/>
    </source>
</evidence>
<accession>A0ABV1RIZ4</accession>
<evidence type="ECO:0000313" key="15">
    <source>
        <dbReference type="EMBL" id="MER2492918.1"/>
    </source>
</evidence>
<evidence type="ECO:0000256" key="3">
    <source>
        <dbReference type="ARBA" id="ARBA00001522"/>
    </source>
</evidence>
<dbReference type="EC" id="2.7.7.62" evidence="14"/>
<comment type="pathway">
    <text evidence="6 14">Cofactor biosynthesis; adenosylcobalamin biosynthesis; adenosylcobalamin from cob(II)yrinate a,c-diamide: step 5/7.</text>
</comment>
<dbReference type="EMBL" id="JBELOE010000239">
    <property type="protein sequence ID" value="MER2492918.1"/>
    <property type="molecule type" value="Genomic_DNA"/>
</dbReference>
<evidence type="ECO:0000256" key="4">
    <source>
        <dbReference type="ARBA" id="ARBA00003889"/>
    </source>
</evidence>
<evidence type="ECO:0000256" key="9">
    <source>
        <dbReference type="ARBA" id="ARBA00022679"/>
    </source>
</evidence>
<proteinExistence type="inferred from homology"/>
<keyword evidence="11 14" id="KW-0418">Kinase</keyword>
<keyword evidence="15" id="KW-0548">Nucleotidyltransferase</keyword>
<dbReference type="GO" id="GO:0043752">
    <property type="term" value="F:adenosylcobinamide kinase activity"/>
    <property type="evidence" value="ECO:0007669"/>
    <property type="project" value="UniProtKB-EC"/>
</dbReference>
<comment type="function">
    <text evidence="4 14">Catalyzes ATP-dependent phosphorylation of adenosylcobinamide and addition of GMP to adenosylcobinamide phosphate.</text>
</comment>
<comment type="caution">
    <text evidence="15">The sequence shown here is derived from an EMBL/GenBank/DDBJ whole genome shotgun (WGS) entry which is preliminary data.</text>
</comment>
<reference evidence="15 16" key="1">
    <citation type="submission" date="2024-06" db="EMBL/GenBank/DDBJ databases">
        <authorList>
            <person name="Chen R.Y."/>
        </authorList>
    </citation>
    <scope>NUCLEOTIDE SEQUENCE [LARGE SCALE GENOMIC DNA]</scope>
    <source>
        <strain evidence="15 16">D2</strain>
    </source>
</reference>
<evidence type="ECO:0000256" key="14">
    <source>
        <dbReference type="PIRNR" id="PIRNR006135"/>
    </source>
</evidence>
<organism evidence="15 16">
    <name type="scientific">Catenovulum sediminis</name>
    <dbReference type="NCBI Taxonomy" id="1740262"/>
    <lineage>
        <taxon>Bacteria</taxon>
        <taxon>Pseudomonadati</taxon>
        <taxon>Pseudomonadota</taxon>
        <taxon>Gammaproteobacteria</taxon>
        <taxon>Alteromonadales</taxon>
        <taxon>Alteromonadaceae</taxon>
        <taxon>Catenovulum</taxon>
    </lineage>
</organism>
<protein>
    <recommendedName>
        <fullName evidence="14">Bifunctional adenosylcobalamin biosynthesis protein</fullName>
        <ecNumber evidence="14">2.7.1.156</ecNumber>
        <ecNumber evidence="14">2.7.7.62</ecNumber>
    </recommendedName>
</protein>
<evidence type="ECO:0000256" key="13">
    <source>
        <dbReference type="ARBA" id="ARBA00023134"/>
    </source>
</evidence>
<gene>
    <name evidence="15" type="primary">cobU</name>
    <name evidence="15" type="ORF">ABS311_13630</name>
</gene>
<dbReference type="InterPro" id="IPR003203">
    <property type="entry name" value="CobU/CobP"/>
</dbReference>
<dbReference type="PANTHER" id="PTHR34848">
    <property type="match status" value="1"/>
</dbReference>
<dbReference type="Proteomes" id="UP001467690">
    <property type="component" value="Unassembled WGS sequence"/>
</dbReference>
<dbReference type="InterPro" id="IPR027417">
    <property type="entry name" value="P-loop_NTPase"/>
</dbReference>
<sequence length="177" mass="19931">MIHLVLGGARSGKSGFAEKIAKQYAKNGKQVVYIATAEQTDDEMMQRIQHHQQQRPNDWAIVEEAVEIVSVLQSYNDTHFVILLDCLTLWLNNLLYYKPDQVLPDYYNQLTETLISLKSDVILVANEVGLGIIPDNALSRQFVDEVGRLNQRLAQIAHHSVFMVAGLPMNLKGALND</sequence>
<dbReference type="PIRSF" id="PIRSF006135">
    <property type="entry name" value="CobU"/>
    <property type="match status" value="1"/>
</dbReference>
<evidence type="ECO:0000256" key="1">
    <source>
        <dbReference type="ARBA" id="ARBA00000312"/>
    </source>
</evidence>
<dbReference type="PANTHER" id="PTHR34848:SF1">
    <property type="entry name" value="BIFUNCTIONAL ADENOSYLCOBALAMIN BIOSYNTHESIS PROTEIN COBU"/>
    <property type="match status" value="1"/>
</dbReference>
<evidence type="ECO:0000256" key="5">
    <source>
        <dbReference type="ARBA" id="ARBA00004692"/>
    </source>
</evidence>
<keyword evidence="10 14" id="KW-0547">Nucleotide-binding</keyword>
<comment type="pathway">
    <text evidence="5 14">Cofactor biosynthesis; adenosylcobalamin biosynthesis; adenosylcobalamin from cob(II)yrinate a,c-diamide: step 6/7.</text>
</comment>
<evidence type="ECO:0000256" key="8">
    <source>
        <dbReference type="ARBA" id="ARBA00022573"/>
    </source>
</evidence>
<keyword evidence="13 14" id="KW-0342">GTP-binding</keyword>
<evidence type="ECO:0000256" key="12">
    <source>
        <dbReference type="ARBA" id="ARBA00022840"/>
    </source>
</evidence>
<dbReference type="Pfam" id="PF02283">
    <property type="entry name" value="CobU"/>
    <property type="match status" value="1"/>
</dbReference>
<comment type="catalytic activity">
    <reaction evidence="2 14">
        <text>adenosylcob(III)inamide phosphate + GTP + H(+) = adenosylcob(III)inamide-GDP + diphosphate</text>
        <dbReference type="Rhea" id="RHEA:22712"/>
        <dbReference type="ChEBI" id="CHEBI:15378"/>
        <dbReference type="ChEBI" id="CHEBI:33019"/>
        <dbReference type="ChEBI" id="CHEBI:37565"/>
        <dbReference type="ChEBI" id="CHEBI:58502"/>
        <dbReference type="ChEBI" id="CHEBI:60487"/>
        <dbReference type="EC" id="2.7.7.62"/>
    </reaction>
</comment>
<evidence type="ECO:0000256" key="7">
    <source>
        <dbReference type="ARBA" id="ARBA00007490"/>
    </source>
</evidence>
<dbReference type="NCBIfam" id="NF004469">
    <property type="entry name" value="PRK05800.1"/>
    <property type="match status" value="1"/>
</dbReference>
<dbReference type="Gene3D" id="3.40.50.300">
    <property type="entry name" value="P-loop containing nucleotide triphosphate hydrolases"/>
    <property type="match status" value="1"/>
</dbReference>
<dbReference type="GO" id="GO:0008820">
    <property type="term" value="F:cobinamide phosphate guanylyltransferase activity"/>
    <property type="evidence" value="ECO:0007669"/>
    <property type="project" value="UniProtKB-EC"/>
</dbReference>
<keyword evidence="12 14" id="KW-0067">ATP-binding</keyword>
<keyword evidence="16" id="KW-1185">Reference proteome</keyword>
<name>A0ABV1RIZ4_9ALTE</name>
<dbReference type="SUPFAM" id="SSF52540">
    <property type="entry name" value="P-loop containing nucleoside triphosphate hydrolases"/>
    <property type="match status" value="1"/>
</dbReference>
<evidence type="ECO:0000256" key="2">
    <source>
        <dbReference type="ARBA" id="ARBA00000711"/>
    </source>
</evidence>
<dbReference type="CDD" id="cd00544">
    <property type="entry name" value="CobU"/>
    <property type="match status" value="1"/>
</dbReference>
<comment type="catalytic activity">
    <reaction evidence="1 14">
        <text>adenosylcob(III)inamide + ATP = adenosylcob(III)inamide phosphate + ADP + H(+)</text>
        <dbReference type="Rhea" id="RHEA:15769"/>
        <dbReference type="ChEBI" id="CHEBI:2480"/>
        <dbReference type="ChEBI" id="CHEBI:15378"/>
        <dbReference type="ChEBI" id="CHEBI:30616"/>
        <dbReference type="ChEBI" id="CHEBI:58502"/>
        <dbReference type="ChEBI" id="CHEBI:456216"/>
        <dbReference type="EC" id="2.7.1.156"/>
    </reaction>
</comment>
<evidence type="ECO:0000256" key="10">
    <source>
        <dbReference type="ARBA" id="ARBA00022741"/>
    </source>
</evidence>